<organism evidence="1 2">
    <name type="scientific">Streptomyces bottropensis ATCC 25435</name>
    <dbReference type="NCBI Taxonomy" id="1054862"/>
    <lineage>
        <taxon>Bacteria</taxon>
        <taxon>Bacillati</taxon>
        <taxon>Actinomycetota</taxon>
        <taxon>Actinomycetes</taxon>
        <taxon>Kitasatosporales</taxon>
        <taxon>Streptomycetaceae</taxon>
        <taxon>Streptomyces</taxon>
    </lineage>
</organism>
<proteinExistence type="predicted"/>
<reference evidence="2" key="1">
    <citation type="journal article" date="2013" name="Genome Announc.">
        <title>Draft Genome Sequence of Streptomyces bottropensis ATCC 25435, a Bottromycin-Producing Actinomycete.</title>
        <authorList>
            <person name="Zhang H."/>
            <person name="Zhou W."/>
            <person name="Zhuang Y."/>
            <person name="Liang X."/>
            <person name="Liu T."/>
        </authorList>
    </citation>
    <scope>NUCLEOTIDE SEQUENCE [LARGE SCALE GENOMIC DNA]</scope>
    <source>
        <strain evidence="2">ATCC 25435</strain>
    </source>
</reference>
<accession>M3FPL4</accession>
<protein>
    <submittedName>
        <fullName evidence="1">Uncharacterized protein</fullName>
    </submittedName>
</protein>
<dbReference type="AlphaFoldDB" id="M3FPL4"/>
<name>M3FPL4_9ACTN</name>
<dbReference type="EMBL" id="KB405078">
    <property type="protein sequence ID" value="EMF54905.1"/>
    <property type="molecule type" value="Genomic_DNA"/>
</dbReference>
<gene>
    <name evidence="1" type="ORF">SBD_4573</name>
</gene>
<evidence type="ECO:0000313" key="1">
    <source>
        <dbReference type="EMBL" id="EMF54905.1"/>
    </source>
</evidence>
<dbReference type="Proteomes" id="UP000030760">
    <property type="component" value="Unassembled WGS sequence"/>
</dbReference>
<sequence length="38" mass="4332">MRSTTRRAFMGVTRMYRAWALASMVVLPVSVMVDSTPR</sequence>
<evidence type="ECO:0000313" key="2">
    <source>
        <dbReference type="Proteomes" id="UP000030760"/>
    </source>
</evidence>